<evidence type="ECO:0000256" key="4">
    <source>
        <dbReference type="ARBA" id="ARBA00023001"/>
    </source>
</evidence>
<dbReference type="EC" id="3.2.1.4" evidence="10"/>
<keyword evidence="12" id="KW-0812">Transmembrane</keyword>
<evidence type="ECO:0000256" key="12">
    <source>
        <dbReference type="SAM" id="Phobius"/>
    </source>
</evidence>
<protein>
    <recommendedName>
        <fullName evidence="10">Endoglucanase</fullName>
        <ecNumber evidence="10">3.2.1.4</ecNumber>
    </recommendedName>
</protein>
<keyword evidence="3 8" id="KW-0378">Hydrolase</keyword>
<evidence type="ECO:0000256" key="9">
    <source>
        <dbReference type="PROSITE-ProRule" id="PRU10060"/>
    </source>
</evidence>
<evidence type="ECO:0000256" key="5">
    <source>
        <dbReference type="ARBA" id="ARBA00023277"/>
    </source>
</evidence>
<feature type="domain" description="Glycoside hydrolase family 9" evidence="13">
    <location>
        <begin position="107"/>
        <end position="560"/>
    </location>
</feature>
<evidence type="ECO:0000256" key="3">
    <source>
        <dbReference type="ARBA" id="ARBA00022801"/>
    </source>
</evidence>
<dbReference type="InterPro" id="IPR033126">
    <property type="entry name" value="Glyco_hydro_9_Asp/Glu_AS"/>
</dbReference>
<feature type="region of interest" description="Disordered" evidence="11">
    <location>
        <begin position="1"/>
        <end position="50"/>
    </location>
</feature>
<keyword evidence="4 10" id="KW-0136">Cellulose degradation</keyword>
<evidence type="ECO:0000313" key="15">
    <source>
        <dbReference type="Proteomes" id="UP001163823"/>
    </source>
</evidence>
<evidence type="ECO:0000256" key="2">
    <source>
        <dbReference type="ARBA" id="ARBA00007072"/>
    </source>
</evidence>
<comment type="similarity">
    <text evidence="2 8 10">Belongs to the glycosyl hydrolase 9 (cellulase E) family.</text>
</comment>
<keyword evidence="12" id="KW-1133">Transmembrane helix</keyword>
<evidence type="ECO:0000256" key="1">
    <source>
        <dbReference type="ARBA" id="ARBA00000966"/>
    </source>
</evidence>
<accession>A0AAD7QA31</accession>
<evidence type="ECO:0000256" key="11">
    <source>
        <dbReference type="SAM" id="MobiDB-lite"/>
    </source>
</evidence>
<dbReference type="PANTHER" id="PTHR22298">
    <property type="entry name" value="ENDO-1,4-BETA-GLUCANASE"/>
    <property type="match status" value="1"/>
</dbReference>
<evidence type="ECO:0000256" key="7">
    <source>
        <dbReference type="ARBA" id="ARBA00023326"/>
    </source>
</evidence>
<dbReference type="PROSITE" id="PS00698">
    <property type="entry name" value="GH9_3"/>
    <property type="match status" value="1"/>
</dbReference>
<organism evidence="14 15">
    <name type="scientific">Quillaja saponaria</name>
    <name type="common">Soap bark tree</name>
    <dbReference type="NCBI Taxonomy" id="32244"/>
    <lineage>
        <taxon>Eukaryota</taxon>
        <taxon>Viridiplantae</taxon>
        <taxon>Streptophyta</taxon>
        <taxon>Embryophyta</taxon>
        <taxon>Tracheophyta</taxon>
        <taxon>Spermatophyta</taxon>
        <taxon>Magnoliopsida</taxon>
        <taxon>eudicotyledons</taxon>
        <taxon>Gunneridae</taxon>
        <taxon>Pentapetalae</taxon>
        <taxon>rosids</taxon>
        <taxon>fabids</taxon>
        <taxon>Fabales</taxon>
        <taxon>Quillajaceae</taxon>
        <taxon>Quillaja</taxon>
    </lineage>
</organism>
<dbReference type="PROSITE" id="PS00592">
    <property type="entry name" value="GH9_2"/>
    <property type="match status" value="1"/>
</dbReference>
<sequence>MSLGKHNMWGGPLEIHTKDTEEDEEEDRNIDRAAYQGSQSEEEVKQSWLLKPDNRKEKKNKWGNKYFNTVTFKSFILVTIIVVFIVLIAKFVPHNHRHRRVSPSDNYTVALPQALMFFNAQRSGRLPKNNNVSWRDYSCLQDSQLLGGYYDGGDASKYNFPAAFSMTMLSWSVLEYKEKYEAAHKLNHIKDIIKWGTDYLLNTFDSSANSTDKIASQIVTNKHCWMRPEEIEYKRFASDCGTCPALAAETAAALAAASIVFKDNKVYSKKLIHGADIVFKFATKGQGEKYSSGTDPFSNIYNSTNYWDEFLWGGVWLYFATGNSTYLDLVTSPGLAEKTGSFGKKLDRGVLSWDNKLPGAMLLLGRLRMFMDFGYPYEEILRKFHDQINGIICSYLPDSSRFNRTKAGLIQLNHGRPRPLQYVVNAAFLTKLYSDYMDILLIEGLDCGTKFYKKQELREFAETQMNYILGENPHSMSYVVGFGDRYPKHVHHRGASIPNDKRKYGCRGWKWRDSKEPNPNIIHGAMVAGPDRYDGFKDARFNYNYTEATLAGNAGLVAALVALSEITTTGIDKNTMFFAVPPAVSSYSPPPPSPWVP</sequence>
<dbReference type="GO" id="GO:0008810">
    <property type="term" value="F:cellulase activity"/>
    <property type="evidence" value="ECO:0007669"/>
    <property type="project" value="UniProtKB-EC"/>
</dbReference>
<comment type="catalytic activity">
    <reaction evidence="1 10">
        <text>Endohydrolysis of (1-&gt;4)-beta-D-glucosidic linkages in cellulose, lichenin and cereal beta-D-glucans.</text>
        <dbReference type="EC" id="3.2.1.4"/>
    </reaction>
</comment>
<proteinExistence type="inferred from homology"/>
<keyword evidence="5 8" id="KW-0119">Carbohydrate metabolism</keyword>
<evidence type="ECO:0000259" key="13">
    <source>
        <dbReference type="Pfam" id="PF00759"/>
    </source>
</evidence>
<evidence type="ECO:0000313" key="14">
    <source>
        <dbReference type="EMBL" id="KAJ7977624.1"/>
    </source>
</evidence>
<dbReference type="Gene3D" id="1.50.10.10">
    <property type="match status" value="1"/>
</dbReference>
<dbReference type="InterPro" id="IPR001701">
    <property type="entry name" value="Glyco_hydro_9"/>
</dbReference>
<dbReference type="SUPFAM" id="SSF48208">
    <property type="entry name" value="Six-hairpin glycosidases"/>
    <property type="match status" value="1"/>
</dbReference>
<keyword evidence="12" id="KW-0472">Membrane</keyword>
<evidence type="ECO:0000256" key="6">
    <source>
        <dbReference type="ARBA" id="ARBA00023295"/>
    </source>
</evidence>
<feature type="transmembrane region" description="Helical" evidence="12">
    <location>
        <begin position="66"/>
        <end position="89"/>
    </location>
</feature>
<feature type="active site" evidence="8">
    <location>
        <position position="491"/>
    </location>
</feature>
<evidence type="ECO:0000256" key="8">
    <source>
        <dbReference type="PROSITE-ProRule" id="PRU10059"/>
    </source>
</evidence>
<dbReference type="AlphaFoldDB" id="A0AAD7QA31"/>
<dbReference type="Pfam" id="PF00759">
    <property type="entry name" value="Glyco_hydro_9"/>
    <property type="match status" value="1"/>
</dbReference>
<reference evidence="14" key="1">
    <citation type="journal article" date="2023" name="Science">
        <title>Elucidation of the pathway for biosynthesis of saponin adjuvants from the soapbark tree.</title>
        <authorList>
            <person name="Reed J."/>
            <person name="Orme A."/>
            <person name="El-Demerdash A."/>
            <person name="Owen C."/>
            <person name="Martin L.B.B."/>
            <person name="Misra R.C."/>
            <person name="Kikuchi S."/>
            <person name="Rejzek M."/>
            <person name="Martin A.C."/>
            <person name="Harkess A."/>
            <person name="Leebens-Mack J."/>
            <person name="Louveau T."/>
            <person name="Stephenson M.J."/>
            <person name="Osbourn A."/>
        </authorList>
    </citation>
    <scope>NUCLEOTIDE SEQUENCE</scope>
    <source>
        <strain evidence="14">S10</strain>
    </source>
</reference>
<feature type="active site" evidence="9">
    <location>
        <position position="547"/>
    </location>
</feature>
<comment type="caution">
    <text evidence="14">The sequence shown here is derived from an EMBL/GenBank/DDBJ whole genome shotgun (WGS) entry which is preliminary data.</text>
</comment>
<feature type="active site" evidence="9">
    <location>
        <position position="538"/>
    </location>
</feature>
<evidence type="ECO:0000256" key="10">
    <source>
        <dbReference type="RuleBase" id="RU361166"/>
    </source>
</evidence>
<name>A0AAD7QA31_QUISA</name>
<dbReference type="Proteomes" id="UP001163823">
    <property type="component" value="Chromosome 3"/>
</dbReference>
<keyword evidence="6 8" id="KW-0326">Glycosidase</keyword>
<keyword evidence="15" id="KW-1185">Reference proteome</keyword>
<gene>
    <name evidence="14" type="ORF">O6P43_007221</name>
</gene>
<dbReference type="InterPro" id="IPR018221">
    <property type="entry name" value="Glyco_hydro_9_His_AS"/>
</dbReference>
<dbReference type="InterPro" id="IPR012341">
    <property type="entry name" value="6hp_glycosidase-like_sf"/>
</dbReference>
<dbReference type="GO" id="GO:0030245">
    <property type="term" value="P:cellulose catabolic process"/>
    <property type="evidence" value="ECO:0007669"/>
    <property type="project" value="UniProtKB-KW"/>
</dbReference>
<keyword evidence="7 8" id="KW-0624">Polysaccharide degradation</keyword>
<dbReference type="KEGG" id="qsa:O6P43_007221"/>
<dbReference type="InterPro" id="IPR008928">
    <property type="entry name" value="6-hairpin_glycosidase_sf"/>
</dbReference>
<dbReference type="EMBL" id="JARAOO010000003">
    <property type="protein sequence ID" value="KAJ7977624.1"/>
    <property type="molecule type" value="Genomic_DNA"/>
</dbReference>